<evidence type="ECO:0000313" key="3">
    <source>
        <dbReference type="EMBL" id="GAA4296034.1"/>
    </source>
</evidence>
<organism evidence="3 4">
    <name type="scientific">Nibribacter koreensis</name>
    <dbReference type="NCBI Taxonomy" id="1084519"/>
    <lineage>
        <taxon>Bacteria</taxon>
        <taxon>Pseudomonadati</taxon>
        <taxon>Bacteroidota</taxon>
        <taxon>Cytophagia</taxon>
        <taxon>Cytophagales</taxon>
        <taxon>Hymenobacteraceae</taxon>
        <taxon>Nibribacter</taxon>
    </lineage>
</organism>
<dbReference type="PANTHER" id="PTHR15337">
    <property type="entry name" value="ANTERIOR GRADIENT PROTEIN-RELATED"/>
    <property type="match status" value="1"/>
</dbReference>
<dbReference type="Gene3D" id="3.40.30.10">
    <property type="entry name" value="Glutaredoxin"/>
    <property type="match status" value="1"/>
</dbReference>
<keyword evidence="1" id="KW-0732">Signal</keyword>
<dbReference type="EMBL" id="BAABGX010000001">
    <property type="protein sequence ID" value="GAA4296034.1"/>
    <property type="molecule type" value="Genomic_DNA"/>
</dbReference>
<dbReference type="InterPro" id="IPR051099">
    <property type="entry name" value="AGR/TXD"/>
</dbReference>
<protein>
    <recommendedName>
        <fullName evidence="2">Thioredoxin domain-containing protein</fullName>
    </recommendedName>
</protein>
<accession>A0ABP8F6G4</accession>
<dbReference type="Pfam" id="PF13899">
    <property type="entry name" value="Thioredoxin_7"/>
    <property type="match status" value="1"/>
</dbReference>
<proteinExistence type="predicted"/>
<dbReference type="InterPro" id="IPR013766">
    <property type="entry name" value="Thioredoxin_domain"/>
</dbReference>
<gene>
    <name evidence="3" type="ORF">GCM10023183_02490</name>
</gene>
<evidence type="ECO:0000259" key="2">
    <source>
        <dbReference type="PROSITE" id="PS51352"/>
    </source>
</evidence>
<dbReference type="InterPro" id="IPR036249">
    <property type="entry name" value="Thioredoxin-like_sf"/>
</dbReference>
<dbReference type="Proteomes" id="UP001501844">
    <property type="component" value="Unassembled WGS sequence"/>
</dbReference>
<sequence length="155" mass="17780">MLPNFHPTVNLKIMNLLFVFLSAWFLSGNPTWLKDIEQAKKISHETHKYILVNFSGSDWCGPCIKLEKQIFENPEFQEFASENLVLLNADFPRLKKNQLDKAQMSLNEKLAEQYNKSGIFPLTLLLDENGKVVKKWEGIPAKDAPAFIAQLKTTK</sequence>
<dbReference type="PANTHER" id="PTHR15337:SF11">
    <property type="entry name" value="THIOREDOXIN DOMAIN-CONTAINING PROTEIN"/>
    <property type="match status" value="1"/>
</dbReference>
<evidence type="ECO:0000313" key="4">
    <source>
        <dbReference type="Proteomes" id="UP001501844"/>
    </source>
</evidence>
<dbReference type="SUPFAM" id="SSF52833">
    <property type="entry name" value="Thioredoxin-like"/>
    <property type="match status" value="1"/>
</dbReference>
<feature type="domain" description="Thioredoxin" evidence="2">
    <location>
        <begin position="11"/>
        <end position="153"/>
    </location>
</feature>
<evidence type="ECO:0000256" key="1">
    <source>
        <dbReference type="ARBA" id="ARBA00022729"/>
    </source>
</evidence>
<name>A0ABP8F6G4_9BACT</name>
<keyword evidence="4" id="KW-1185">Reference proteome</keyword>
<comment type="caution">
    <text evidence="3">The sequence shown here is derived from an EMBL/GenBank/DDBJ whole genome shotgun (WGS) entry which is preliminary data.</text>
</comment>
<dbReference type="PROSITE" id="PS51352">
    <property type="entry name" value="THIOREDOXIN_2"/>
    <property type="match status" value="1"/>
</dbReference>
<reference evidence="4" key="1">
    <citation type="journal article" date="2019" name="Int. J. Syst. Evol. Microbiol.">
        <title>The Global Catalogue of Microorganisms (GCM) 10K type strain sequencing project: providing services to taxonomists for standard genome sequencing and annotation.</title>
        <authorList>
            <consortium name="The Broad Institute Genomics Platform"/>
            <consortium name="The Broad Institute Genome Sequencing Center for Infectious Disease"/>
            <person name="Wu L."/>
            <person name="Ma J."/>
        </authorList>
    </citation>
    <scope>NUCLEOTIDE SEQUENCE [LARGE SCALE GENOMIC DNA]</scope>
    <source>
        <strain evidence="4">JCM 17917</strain>
    </source>
</reference>